<keyword evidence="12" id="KW-0966">Cell projection</keyword>
<dbReference type="GO" id="GO:0006935">
    <property type="term" value="P:chemotaxis"/>
    <property type="evidence" value="ECO:0007669"/>
    <property type="project" value="UniProtKB-KW"/>
</dbReference>
<dbReference type="Gene3D" id="1.10.287.1700">
    <property type="match status" value="1"/>
</dbReference>
<keyword evidence="12" id="KW-0969">Cilium</keyword>
<evidence type="ECO:0000256" key="8">
    <source>
        <dbReference type="ARBA" id="ARBA00022927"/>
    </source>
</evidence>
<dbReference type="AlphaFoldDB" id="A0A844FIQ5"/>
<dbReference type="GO" id="GO:0009288">
    <property type="term" value="C:bacterial-type flagellum"/>
    <property type="evidence" value="ECO:0007669"/>
    <property type="project" value="InterPro"/>
</dbReference>
<comment type="similarity">
    <text evidence="2">Belongs to the FliJ family.</text>
</comment>
<name>A0A844FIQ5_9FIRM</name>
<keyword evidence="6" id="KW-0145">Chemotaxis</keyword>
<sequence length="145" mass="17546">MEKFNFKFEKVLDYKKTIENHKKNEYGKIQQKLTEEEKALEEYCEFKDELKNRKNQSYKKTNIANLQLYNNYLNNMNELISVQEGIINQTKEELKVAKGELLEVSKEKKIFERLKENKYEEYLYDIKKEEEKLIDTIVSFKASTH</sequence>
<evidence type="ECO:0000256" key="1">
    <source>
        <dbReference type="ARBA" id="ARBA00004413"/>
    </source>
</evidence>
<dbReference type="Proteomes" id="UP000462760">
    <property type="component" value="Unassembled WGS sequence"/>
</dbReference>
<evidence type="ECO:0000256" key="9">
    <source>
        <dbReference type="ARBA" id="ARBA00023136"/>
    </source>
</evidence>
<keyword evidence="12" id="KW-0282">Flagellum</keyword>
<evidence type="ECO:0000313" key="14">
    <source>
        <dbReference type="Proteomes" id="UP001108123"/>
    </source>
</evidence>
<keyword evidence="10" id="KW-1006">Bacterial flagellum protein export</keyword>
<keyword evidence="7" id="KW-1005">Bacterial flagellum biogenesis</keyword>
<reference evidence="11" key="2">
    <citation type="submission" date="2022-01" db="EMBL/GenBank/DDBJ databases">
        <title>Collection of gut derived symbiotic bacterial strains cultured from healthy donors.</title>
        <authorList>
            <person name="Lin H."/>
            <person name="Kohout C."/>
            <person name="Waligurski E."/>
            <person name="Pamer E.G."/>
        </authorList>
    </citation>
    <scope>NUCLEOTIDE SEQUENCE</scope>
    <source>
        <strain evidence="11">MSK.14.39</strain>
    </source>
</reference>
<reference evidence="12 13" key="1">
    <citation type="submission" date="2019-08" db="EMBL/GenBank/DDBJ databases">
        <title>In-depth cultivation of the pig gut microbiome towards novel bacterial diversity and tailored functional studies.</title>
        <authorList>
            <person name="Wylensek D."/>
            <person name="Hitch T.C.A."/>
            <person name="Clavel T."/>
        </authorList>
    </citation>
    <scope>NUCLEOTIDE SEQUENCE [LARGE SCALE GENOMIC DNA]</scope>
    <source>
        <strain evidence="12 13">Med78-601-WT-4W-RMD-3</strain>
    </source>
</reference>
<evidence type="ECO:0000256" key="4">
    <source>
        <dbReference type="ARBA" id="ARBA00022448"/>
    </source>
</evidence>
<keyword evidence="8" id="KW-0653">Protein transport</keyword>
<evidence type="ECO:0000313" key="12">
    <source>
        <dbReference type="EMBL" id="MSS43914.1"/>
    </source>
</evidence>
<dbReference type="RefSeq" id="WP_154484590.1">
    <property type="nucleotide sequence ID" value="NZ_JAHLOA010000004.1"/>
</dbReference>
<comment type="subcellular location">
    <subcellularLocation>
        <location evidence="1">Cell membrane</location>
        <topology evidence="1">Peripheral membrane protein</topology>
        <orientation evidence="1">Cytoplasmic side</orientation>
    </subcellularLocation>
</comment>
<evidence type="ECO:0000256" key="10">
    <source>
        <dbReference type="ARBA" id="ARBA00023225"/>
    </source>
</evidence>
<dbReference type="Pfam" id="PF02050">
    <property type="entry name" value="FliJ"/>
    <property type="match status" value="1"/>
</dbReference>
<keyword evidence="5" id="KW-1003">Cell membrane</keyword>
<accession>A0A844FIQ5</accession>
<proteinExistence type="inferred from homology"/>
<protein>
    <recommendedName>
        <fullName evidence="3">Flagellar FliJ protein</fullName>
    </recommendedName>
</protein>
<evidence type="ECO:0000256" key="5">
    <source>
        <dbReference type="ARBA" id="ARBA00022475"/>
    </source>
</evidence>
<dbReference type="OrthoDB" id="1707704at2"/>
<keyword evidence="14" id="KW-1185">Reference proteome</keyword>
<evidence type="ECO:0000256" key="3">
    <source>
        <dbReference type="ARBA" id="ARBA00020392"/>
    </source>
</evidence>
<organism evidence="12 13">
    <name type="scientific">Anaerosalibacter bizertensis</name>
    <dbReference type="NCBI Taxonomy" id="932217"/>
    <lineage>
        <taxon>Bacteria</taxon>
        <taxon>Bacillati</taxon>
        <taxon>Bacillota</taxon>
        <taxon>Tissierellia</taxon>
        <taxon>Tissierellales</taxon>
        <taxon>Sporanaerobacteraceae</taxon>
        <taxon>Anaerosalibacter</taxon>
    </lineage>
</organism>
<dbReference type="GO" id="GO:0044781">
    <property type="term" value="P:bacterial-type flagellum organization"/>
    <property type="evidence" value="ECO:0007669"/>
    <property type="project" value="UniProtKB-KW"/>
</dbReference>
<dbReference type="GO" id="GO:0005886">
    <property type="term" value="C:plasma membrane"/>
    <property type="evidence" value="ECO:0007669"/>
    <property type="project" value="UniProtKB-SubCell"/>
</dbReference>
<keyword evidence="4" id="KW-0813">Transport</keyword>
<evidence type="ECO:0000313" key="13">
    <source>
        <dbReference type="Proteomes" id="UP000462760"/>
    </source>
</evidence>
<dbReference type="GO" id="GO:0015031">
    <property type="term" value="P:protein transport"/>
    <property type="evidence" value="ECO:0007669"/>
    <property type="project" value="UniProtKB-KW"/>
</dbReference>
<comment type="caution">
    <text evidence="12">The sequence shown here is derived from an EMBL/GenBank/DDBJ whole genome shotgun (WGS) entry which is preliminary data.</text>
</comment>
<dbReference type="InterPro" id="IPR053716">
    <property type="entry name" value="Flag_assembly_chemotaxis_eff"/>
</dbReference>
<evidence type="ECO:0000256" key="2">
    <source>
        <dbReference type="ARBA" id="ARBA00010004"/>
    </source>
</evidence>
<dbReference type="InterPro" id="IPR012823">
    <property type="entry name" value="Flagell_FliJ"/>
</dbReference>
<dbReference type="EMBL" id="VULR01000012">
    <property type="protein sequence ID" value="MSS43914.1"/>
    <property type="molecule type" value="Genomic_DNA"/>
</dbReference>
<keyword evidence="9" id="KW-0472">Membrane</keyword>
<evidence type="ECO:0000256" key="7">
    <source>
        <dbReference type="ARBA" id="ARBA00022795"/>
    </source>
</evidence>
<dbReference type="Proteomes" id="UP001108123">
    <property type="component" value="Unassembled WGS sequence"/>
</dbReference>
<dbReference type="GO" id="GO:0071973">
    <property type="term" value="P:bacterial-type flagellum-dependent cell motility"/>
    <property type="evidence" value="ECO:0007669"/>
    <property type="project" value="InterPro"/>
</dbReference>
<evidence type="ECO:0000256" key="6">
    <source>
        <dbReference type="ARBA" id="ARBA00022500"/>
    </source>
</evidence>
<dbReference type="EMBL" id="JAKNID010000002">
    <property type="protein sequence ID" value="MCG4563939.1"/>
    <property type="molecule type" value="Genomic_DNA"/>
</dbReference>
<dbReference type="NCBIfam" id="TIGR02473">
    <property type="entry name" value="flagell_FliJ"/>
    <property type="match status" value="1"/>
</dbReference>
<evidence type="ECO:0000313" key="11">
    <source>
        <dbReference type="EMBL" id="MCG4563939.1"/>
    </source>
</evidence>
<gene>
    <name evidence="12" type="primary">fliJ</name>
    <name evidence="12" type="ORF">FYJ27_09270</name>
    <name evidence="11" type="ORF">L0P62_00610</name>
</gene>